<reference evidence="2 3" key="1">
    <citation type="journal article" name="Sci. Rep.">
        <title>Telomere-to-telomere assembled and centromere annotated genomes of the two main subspecies of the button mushroom Agaricus bisporus reveal especially polymorphic chromosome ends.</title>
        <authorList>
            <person name="Sonnenberg A.S.M."/>
            <person name="Sedaghat-Telgerd N."/>
            <person name="Lavrijssen B."/>
            <person name="Ohm R.A."/>
            <person name="Hendrickx P.M."/>
            <person name="Scholtmeijer K."/>
            <person name="Baars J.J.P."/>
            <person name="van Peer A."/>
        </authorList>
    </citation>
    <scope>NUCLEOTIDE SEQUENCE [LARGE SCALE GENOMIC DNA]</scope>
    <source>
        <strain evidence="2 3">H119_p4</strain>
    </source>
</reference>
<feature type="region of interest" description="Disordered" evidence="1">
    <location>
        <begin position="336"/>
        <end position="389"/>
    </location>
</feature>
<feature type="compositionally biased region" description="Basic and acidic residues" evidence="1">
    <location>
        <begin position="205"/>
        <end position="215"/>
    </location>
</feature>
<feature type="region of interest" description="Disordered" evidence="1">
    <location>
        <begin position="205"/>
        <end position="262"/>
    </location>
</feature>
<evidence type="ECO:0000256" key="1">
    <source>
        <dbReference type="SAM" id="MobiDB-lite"/>
    </source>
</evidence>
<dbReference type="InterPro" id="IPR037647">
    <property type="entry name" value="HIRIP3"/>
</dbReference>
<evidence type="ECO:0000313" key="2">
    <source>
        <dbReference type="EMBL" id="KAF7770341.1"/>
    </source>
</evidence>
<proteinExistence type="predicted"/>
<feature type="compositionally biased region" description="Acidic residues" evidence="1">
    <location>
        <begin position="350"/>
        <end position="361"/>
    </location>
</feature>
<dbReference type="AlphaFoldDB" id="A0A8H7C9I1"/>
<dbReference type="PANTHER" id="PTHR15410:SF2">
    <property type="entry name" value="HIRA-INTERACTING PROTEIN 3"/>
    <property type="match status" value="1"/>
</dbReference>
<organism evidence="2 3">
    <name type="scientific">Agaricus bisporus var. burnettii</name>
    <dbReference type="NCBI Taxonomy" id="192524"/>
    <lineage>
        <taxon>Eukaryota</taxon>
        <taxon>Fungi</taxon>
        <taxon>Dikarya</taxon>
        <taxon>Basidiomycota</taxon>
        <taxon>Agaricomycotina</taxon>
        <taxon>Agaricomycetes</taxon>
        <taxon>Agaricomycetidae</taxon>
        <taxon>Agaricales</taxon>
        <taxon>Agaricineae</taxon>
        <taxon>Agaricaceae</taxon>
        <taxon>Agaricus</taxon>
    </lineage>
</organism>
<feature type="compositionally biased region" description="Basic and acidic residues" evidence="1">
    <location>
        <begin position="92"/>
        <end position="103"/>
    </location>
</feature>
<accession>A0A8H7C9I1</accession>
<name>A0A8H7C9I1_AGABI</name>
<gene>
    <name evidence="2" type="ORF">Agabi119p4_6315</name>
</gene>
<dbReference type="PANTHER" id="PTHR15410">
    <property type="entry name" value="HIRA-INTERACTING PROTEIN 3"/>
    <property type="match status" value="1"/>
</dbReference>
<sequence>MDLPSVARVKELTRKFVLQADEKHILHTLTPKLLRREIENELELVEGALDSSELKDAVKEAIAETMAEVGEKADTQAASKSPGKNAGKGKKRTSDAPSKDVPKKKPRIAKKKDDKTADKMTKGKGKVSKQVASPEVVPAEDEGHKDDEIESTKKSHKKTLIEDSDDSGAEQMVKLKSDSAKPASPKVDVIMGDVIGELLKVAKEDDDKAGYKSESELSVLIDEEPPKKRRNSKSKKDNSSASSSGTKKNAKSRKTESLSKDEETIKKLKSLILACGVRKVWSKFFKGVDSPLQQIKMLKEILHELGMSGRMSLEQAKAIKAKRELAQELQDVQEFEKAVTKSKRQSVSDQESDGSEEEEEIVNPKQRRRKMNAAQSISAFLGDQSSDEN</sequence>
<dbReference type="EMBL" id="JABXXO010000009">
    <property type="protein sequence ID" value="KAF7770341.1"/>
    <property type="molecule type" value="Genomic_DNA"/>
</dbReference>
<dbReference type="GO" id="GO:0005634">
    <property type="term" value="C:nucleus"/>
    <property type="evidence" value="ECO:0007669"/>
    <property type="project" value="TreeGrafter"/>
</dbReference>
<feature type="compositionally biased region" description="Basic and acidic residues" evidence="1">
    <location>
        <begin position="141"/>
        <end position="153"/>
    </location>
</feature>
<evidence type="ECO:0008006" key="4">
    <source>
        <dbReference type="Google" id="ProtNLM"/>
    </source>
</evidence>
<feature type="region of interest" description="Disordered" evidence="1">
    <location>
        <begin position="69"/>
        <end position="188"/>
    </location>
</feature>
<evidence type="ECO:0000313" key="3">
    <source>
        <dbReference type="Proteomes" id="UP000629468"/>
    </source>
</evidence>
<dbReference type="Proteomes" id="UP000629468">
    <property type="component" value="Unassembled WGS sequence"/>
</dbReference>
<protein>
    <recommendedName>
        <fullName evidence="4">DEK C-terminal domain-containing protein</fullName>
    </recommendedName>
</protein>
<feature type="compositionally biased region" description="Basic and acidic residues" evidence="1">
    <location>
        <begin position="253"/>
        <end position="262"/>
    </location>
</feature>
<feature type="compositionally biased region" description="Basic and acidic residues" evidence="1">
    <location>
        <begin position="111"/>
        <end position="121"/>
    </location>
</feature>
<comment type="caution">
    <text evidence="2">The sequence shown here is derived from an EMBL/GenBank/DDBJ whole genome shotgun (WGS) entry which is preliminary data.</text>
</comment>